<protein>
    <recommendedName>
        <fullName evidence="2">pyridoxal kinase</fullName>
        <ecNumber evidence="2">2.7.1.35</ecNumber>
    </recommendedName>
</protein>
<evidence type="ECO:0000313" key="8">
    <source>
        <dbReference type="EMBL" id="AOW00415.1"/>
    </source>
</evidence>
<evidence type="ECO:0000256" key="3">
    <source>
        <dbReference type="ARBA" id="ARBA00022679"/>
    </source>
</evidence>
<dbReference type="Proteomes" id="UP000182444">
    <property type="component" value="Chromosome 1A"/>
</dbReference>
<dbReference type="EMBL" id="KZ859137">
    <property type="protein sequence ID" value="RDW22897.1"/>
    <property type="molecule type" value="Genomic_DNA"/>
</dbReference>
<evidence type="ECO:0000256" key="5">
    <source>
        <dbReference type="ARBA" id="ARBA00022777"/>
    </source>
</evidence>
<dbReference type="CDD" id="cd01173">
    <property type="entry name" value="pyridoxal_pyridoxamine_kinase"/>
    <property type="match status" value="1"/>
</dbReference>
<evidence type="ECO:0000313" key="11">
    <source>
        <dbReference type="Proteomes" id="UP000256601"/>
    </source>
</evidence>
<dbReference type="GO" id="GO:0005524">
    <property type="term" value="F:ATP binding"/>
    <property type="evidence" value="ECO:0007669"/>
    <property type="project" value="UniProtKB-KW"/>
</dbReference>
<gene>
    <name evidence="9" type="ORF">B0I71DRAFT_136847</name>
    <name evidence="8" type="ORF">YALI1_A08512g</name>
</gene>
<dbReference type="SUPFAM" id="SSF53613">
    <property type="entry name" value="Ribokinase-like"/>
    <property type="match status" value="1"/>
</dbReference>
<evidence type="ECO:0000256" key="1">
    <source>
        <dbReference type="ARBA" id="ARBA00008805"/>
    </source>
</evidence>
<accession>A0A1D8N468</accession>
<dbReference type="Gene3D" id="3.40.1190.20">
    <property type="match status" value="1"/>
</dbReference>
<dbReference type="EC" id="2.7.1.35" evidence="2"/>
<organism evidence="8 10">
    <name type="scientific">Yarrowia lipolytica</name>
    <name type="common">Candida lipolytica</name>
    <dbReference type="NCBI Taxonomy" id="4952"/>
    <lineage>
        <taxon>Eukaryota</taxon>
        <taxon>Fungi</taxon>
        <taxon>Dikarya</taxon>
        <taxon>Ascomycota</taxon>
        <taxon>Saccharomycotina</taxon>
        <taxon>Dipodascomycetes</taxon>
        <taxon>Dipodascales</taxon>
        <taxon>Dipodascales incertae sedis</taxon>
        <taxon>Yarrowia</taxon>
    </lineage>
</organism>
<evidence type="ECO:0000313" key="10">
    <source>
        <dbReference type="Proteomes" id="UP000182444"/>
    </source>
</evidence>
<reference evidence="9 11" key="2">
    <citation type="submission" date="2018-07" db="EMBL/GenBank/DDBJ databases">
        <title>Draft Genome Assemblies for Five Robust Yarrowia lipolytica Strains Exhibiting High Lipid Production and Pentose Sugar Utilization and Sugar Alcohol Secretion from Undetoxified Lignocellulosic Biomass Hydrolysates.</title>
        <authorList>
            <consortium name="DOE Joint Genome Institute"/>
            <person name="Walker C."/>
            <person name="Ryu S."/>
            <person name="Na H."/>
            <person name="Zane M."/>
            <person name="LaButti K."/>
            <person name="Lipzen A."/>
            <person name="Haridas S."/>
            <person name="Barry K."/>
            <person name="Grigoriev I.V."/>
            <person name="Quarterman J."/>
            <person name="Slininger P."/>
            <person name="Dien B."/>
            <person name="Trinh C.T."/>
        </authorList>
    </citation>
    <scope>NUCLEOTIDE SEQUENCE [LARGE SCALE GENOMIC DNA]</scope>
    <source>
        <strain evidence="9 11">YB392</strain>
    </source>
</reference>
<dbReference type="GO" id="GO:0009443">
    <property type="term" value="P:pyridoxal 5'-phosphate salvage"/>
    <property type="evidence" value="ECO:0007669"/>
    <property type="project" value="InterPro"/>
</dbReference>
<dbReference type="GO" id="GO:0008478">
    <property type="term" value="F:pyridoxal kinase activity"/>
    <property type="evidence" value="ECO:0007669"/>
    <property type="project" value="UniProtKB-EC"/>
</dbReference>
<keyword evidence="6" id="KW-0067">ATP-binding</keyword>
<sequence>MKHLLAIQSHVVHGYVGNKAATFPLQCLGWEVDALNTVHFSNNTGYGTVKGTKASAQEILDVYEGLKLAGLSYEFLLTGYVPGEEGVEAVGKVGEDLKTNNPSLIWLLDPVLGDAGRMYVSEKTIPVYQDILKSGKVTLVTPNQFEAELLTGIKITDRETLKQALTAFHTTYKTPYVAISSLSFSDNDNILYSAGSTLDKDGSTSTYIYEFNKINSYFTGTGDIFAALLSDRFYTYHTLKPVPDPLSVAVGEVLGVVQQILKITDESARKSGIKRGEIGNAESMKQCELRIIECKDIFGDATVPYKAQTI</sequence>
<dbReference type="Proteomes" id="UP000256601">
    <property type="component" value="Unassembled WGS sequence"/>
</dbReference>
<dbReference type="Pfam" id="PF08543">
    <property type="entry name" value="Phos_pyr_kin"/>
    <property type="match status" value="1"/>
</dbReference>
<dbReference type="GeneID" id="2905869"/>
<keyword evidence="5 9" id="KW-0418">Kinase</keyword>
<evidence type="ECO:0000256" key="2">
    <source>
        <dbReference type="ARBA" id="ARBA00012104"/>
    </source>
</evidence>
<dbReference type="VEuPathDB" id="FungiDB:YALI0_A08668g"/>
<dbReference type="InterPro" id="IPR029056">
    <property type="entry name" value="Ribokinase-like"/>
</dbReference>
<keyword evidence="3" id="KW-0808">Transferase</keyword>
<dbReference type="OMA" id="HTQYGQW"/>
<evidence type="ECO:0000256" key="4">
    <source>
        <dbReference type="ARBA" id="ARBA00022741"/>
    </source>
</evidence>
<keyword evidence="4" id="KW-0547">Nucleotide-binding</keyword>
<dbReference type="NCBIfam" id="TIGR00687">
    <property type="entry name" value="pyridox_kin"/>
    <property type="match status" value="1"/>
</dbReference>
<evidence type="ECO:0000313" key="9">
    <source>
        <dbReference type="EMBL" id="RDW22897.1"/>
    </source>
</evidence>
<proteinExistence type="inferred from homology"/>
<feature type="domain" description="Pyridoxamine kinase/Phosphomethylpyrimidine kinase" evidence="7">
    <location>
        <begin position="80"/>
        <end position="230"/>
    </location>
</feature>
<evidence type="ECO:0000259" key="7">
    <source>
        <dbReference type="Pfam" id="PF08543"/>
    </source>
</evidence>
<dbReference type="PANTHER" id="PTHR10534">
    <property type="entry name" value="PYRIDOXAL KINASE"/>
    <property type="match status" value="1"/>
</dbReference>
<dbReference type="GO" id="GO:0005829">
    <property type="term" value="C:cytosol"/>
    <property type="evidence" value="ECO:0007669"/>
    <property type="project" value="TreeGrafter"/>
</dbReference>
<dbReference type="KEGG" id="yli:2905869"/>
<dbReference type="EMBL" id="CP017553">
    <property type="protein sequence ID" value="AOW00415.1"/>
    <property type="molecule type" value="Genomic_DNA"/>
</dbReference>
<comment type="similarity">
    <text evidence="1">Belongs to the pyridoxine kinase family.</text>
</comment>
<dbReference type="eggNOG" id="KOG2599">
    <property type="taxonomic scope" value="Eukaryota"/>
</dbReference>
<dbReference type="InterPro" id="IPR013749">
    <property type="entry name" value="PM/HMP-P_kinase-1"/>
</dbReference>
<dbReference type="VEuPathDB" id="FungiDB:YALI1_A08512g"/>
<evidence type="ECO:0000256" key="6">
    <source>
        <dbReference type="ARBA" id="ARBA00022840"/>
    </source>
</evidence>
<dbReference type="InterPro" id="IPR004625">
    <property type="entry name" value="PyrdxlKinase"/>
</dbReference>
<name>A0A1D8N468_YARLL</name>
<dbReference type="PANTHER" id="PTHR10534:SF2">
    <property type="entry name" value="PYRIDOXAL KINASE"/>
    <property type="match status" value="1"/>
</dbReference>
<dbReference type="AlphaFoldDB" id="A0A1D8N468"/>
<reference evidence="8 10" key="1">
    <citation type="journal article" date="2016" name="PLoS ONE">
        <title>Sequence Assembly of Yarrowia lipolytica Strain W29/CLIB89 Shows Transposable Element Diversity.</title>
        <authorList>
            <person name="Magnan C."/>
            <person name="Yu J."/>
            <person name="Chang I."/>
            <person name="Jahn E."/>
            <person name="Kanomata Y."/>
            <person name="Wu J."/>
            <person name="Zeller M."/>
            <person name="Oakes M."/>
            <person name="Baldi P."/>
            <person name="Sandmeyer S."/>
        </authorList>
    </citation>
    <scope>NUCLEOTIDE SEQUENCE [LARGE SCALE GENOMIC DNA]</scope>
    <source>
        <strain evidence="8">CLIB89</strain>
        <strain evidence="10">CLIB89(W29)</strain>
    </source>
</reference>